<protein>
    <recommendedName>
        <fullName evidence="4">DUF2127 domain-containing protein</fullName>
    </recommendedName>
</protein>
<keyword evidence="1" id="KW-1133">Transmembrane helix</keyword>
<dbReference type="EMBL" id="JAIGNK010000003">
    <property type="protein sequence ID" value="MBX7458672.1"/>
    <property type="molecule type" value="Genomic_DNA"/>
</dbReference>
<comment type="caution">
    <text evidence="2">The sequence shown here is derived from an EMBL/GenBank/DDBJ whole genome shotgun (WGS) entry which is preliminary data.</text>
</comment>
<proteinExistence type="predicted"/>
<reference evidence="2 3" key="1">
    <citation type="submission" date="2021-08" db="EMBL/GenBank/DDBJ databases">
        <title>Comparative Genomics Analysis of the Genus Qipengyuania Reveals Extensive Genetic Diversity and Metabolic Versatility, Including the Description of Fifteen Novel Species.</title>
        <authorList>
            <person name="Liu Y."/>
        </authorList>
    </citation>
    <scope>NUCLEOTIDE SEQUENCE [LARGE SCALE GENOMIC DNA]</scope>
    <source>
        <strain evidence="2 3">1NDH17</strain>
    </source>
</reference>
<organism evidence="2 3">
    <name type="scientific">Qipengyuania polymorpha</name>
    <dbReference type="NCBI Taxonomy" id="2867234"/>
    <lineage>
        <taxon>Bacteria</taxon>
        <taxon>Pseudomonadati</taxon>
        <taxon>Pseudomonadota</taxon>
        <taxon>Alphaproteobacteria</taxon>
        <taxon>Sphingomonadales</taxon>
        <taxon>Erythrobacteraceae</taxon>
        <taxon>Qipengyuania</taxon>
    </lineage>
</organism>
<feature type="transmembrane region" description="Helical" evidence="1">
    <location>
        <begin position="107"/>
        <end position="129"/>
    </location>
</feature>
<evidence type="ECO:0000256" key="1">
    <source>
        <dbReference type="SAM" id="Phobius"/>
    </source>
</evidence>
<gene>
    <name evidence="2" type="ORF">K3152_10490</name>
</gene>
<evidence type="ECO:0008006" key="4">
    <source>
        <dbReference type="Google" id="ProtNLM"/>
    </source>
</evidence>
<evidence type="ECO:0000313" key="3">
    <source>
        <dbReference type="Proteomes" id="UP000783253"/>
    </source>
</evidence>
<keyword evidence="1" id="KW-0472">Membrane</keyword>
<dbReference type="RefSeq" id="WP_221574060.1">
    <property type="nucleotide sequence ID" value="NZ_JAIGNK010000003.1"/>
</dbReference>
<feature type="transmembrane region" description="Helical" evidence="1">
    <location>
        <begin position="81"/>
        <end position="101"/>
    </location>
</feature>
<dbReference type="Proteomes" id="UP000783253">
    <property type="component" value="Unassembled WGS sequence"/>
</dbReference>
<accession>A0ABS7IYM8</accession>
<keyword evidence="1" id="KW-0812">Transmembrane</keyword>
<sequence length="144" mass="15757">MQKPDSMKKFDMLFWASIALSVVGLVLGWADMQEVMAAEMAELDGMMGEGTMAGIIVISFIIGIGINVAIWALISLMRIEFVKWIYIALIAYGLVTMVTGYEEVGGFGMAHIPGVIATILSLLSVWMLFKPDSQEWFAAKKGAE</sequence>
<name>A0ABS7IYM8_9SPHN</name>
<evidence type="ECO:0000313" key="2">
    <source>
        <dbReference type="EMBL" id="MBX7458672.1"/>
    </source>
</evidence>
<keyword evidence="3" id="KW-1185">Reference proteome</keyword>
<feature type="transmembrane region" description="Helical" evidence="1">
    <location>
        <begin position="50"/>
        <end position="74"/>
    </location>
</feature>
<feature type="transmembrane region" description="Helical" evidence="1">
    <location>
        <begin position="12"/>
        <end position="30"/>
    </location>
</feature>